<sequence>MTWVLIVVSCIAGDSLPDCGSGISPVRFPDFIACEDAAVRTYEHMRAGADARGQTVLLLDTRCLALSPGAPA</sequence>
<protein>
    <submittedName>
        <fullName evidence="1">Uncharacterized protein</fullName>
    </submittedName>
</protein>
<name>A0A0N7LTR9_9RHOB</name>
<dbReference type="Proteomes" id="UP000051298">
    <property type="component" value="Unassembled WGS sequence"/>
</dbReference>
<dbReference type="AlphaFoldDB" id="A0A0N7LTR9"/>
<evidence type="ECO:0000313" key="1">
    <source>
        <dbReference type="EMBL" id="CUH61466.1"/>
    </source>
</evidence>
<dbReference type="EMBL" id="CYRX01000032">
    <property type="protein sequence ID" value="CUH61466.1"/>
    <property type="molecule type" value="Genomic_DNA"/>
</dbReference>
<proteinExistence type="predicted"/>
<gene>
    <name evidence="1" type="ORF">THS5294_02774</name>
</gene>
<evidence type="ECO:0000313" key="2">
    <source>
        <dbReference type="Proteomes" id="UP000051298"/>
    </source>
</evidence>
<dbReference type="RefSeq" id="WP_048599766.1">
    <property type="nucleotide sequence ID" value="NZ_CYRX01000032.1"/>
</dbReference>
<accession>A0A0N7LTR9</accession>
<organism evidence="1 2">
    <name type="scientific">Thalassobacter stenotrophicus</name>
    <dbReference type="NCBI Taxonomy" id="266809"/>
    <lineage>
        <taxon>Bacteria</taxon>
        <taxon>Pseudomonadati</taxon>
        <taxon>Pseudomonadota</taxon>
        <taxon>Alphaproteobacteria</taxon>
        <taxon>Rhodobacterales</taxon>
        <taxon>Roseobacteraceae</taxon>
        <taxon>Thalassobacter</taxon>
    </lineage>
</organism>
<reference evidence="1 2" key="1">
    <citation type="submission" date="2015-09" db="EMBL/GenBank/DDBJ databases">
        <authorList>
            <consortium name="Swine Surveillance"/>
        </authorList>
    </citation>
    <scope>NUCLEOTIDE SEQUENCE [LARGE SCALE GENOMIC DNA]</scope>
    <source>
        <strain evidence="1 2">CECT 5294</strain>
    </source>
</reference>